<dbReference type="SUPFAM" id="SSF57535">
    <property type="entry name" value="Complement control module/SCR domain"/>
    <property type="match status" value="7"/>
</dbReference>
<feature type="disulfide bond" evidence="6">
    <location>
        <begin position="55"/>
        <end position="82"/>
    </location>
</feature>
<dbReference type="CDD" id="cd00033">
    <property type="entry name" value="CCP"/>
    <property type="match status" value="7"/>
</dbReference>
<dbReference type="InterPro" id="IPR035976">
    <property type="entry name" value="Sushi/SCR/CCP_sf"/>
</dbReference>
<evidence type="ECO:0000256" key="1">
    <source>
        <dbReference type="ARBA" id="ARBA00022659"/>
    </source>
</evidence>
<evidence type="ECO:0000256" key="4">
    <source>
        <dbReference type="ARBA" id="ARBA00023157"/>
    </source>
</evidence>
<evidence type="ECO:0000256" key="3">
    <source>
        <dbReference type="ARBA" id="ARBA00022737"/>
    </source>
</evidence>
<reference evidence="9 10" key="1">
    <citation type="journal article" date="2014" name="Nature">
        <title>The genomic substrate for adaptive radiation in African cichlid fish.</title>
        <authorList>
            <person name="Brawand D."/>
            <person name="Wagner C.E."/>
            <person name="Li Y.I."/>
            <person name="Malinsky M."/>
            <person name="Keller I."/>
            <person name="Fan S."/>
            <person name="Simakov O."/>
            <person name="Ng A.Y."/>
            <person name="Lim Z.W."/>
            <person name="Bezault E."/>
            <person name="Turner-Maier J."/>
            <person name="Johnson J."/>
            <person name="Alcazar R."/>
            <person name="Noh H.J."/>
            <person name="Russell P."/>
            <person name="Aken B."/>
            <person name="Alfoldi J."/>
            <person name="Amemiya C."/>
            <person name="Azzouzi N."/>
            <person name="Baroiller J.F."/>
            <person name="Barloy-Hubler F."/>
            <person name="Berlin A."/>
            <person name="Bloomquist R."/>
            <person name="Carleton K.L."/>
            <person name="Conte M.A."/>
            <person name="D'Cotta H."/>
            <person name="Eshel O."/>
            <person name="Gaffney L."/>
            <person name="Galibert F."/>
            <person name="Gante H.F."/>
            <person name="Gnerre S."/>
            <person name="Greuter L."/>
            <person name="Guyon R."/>
            <person name="Haddad N.S."/>
            <person name="Haerty W."/>
            <person name="Harris R.M."/>
            <person name="Hofmann H.A."/>
            <person name="Hourlier T."/>
            <person name="Hulata G."/>
            <person name="Jaffe D.B."/>
            <person name="Lara M."/>
            <person name="Lee A.P."/>
            <person name="MacCallum I."/>
            <person name="Mwaiko S."/>
            <person name="Nikaido M."/>
            <person name="Nishihara H."/>
            <person name="Ozouf-Costaz C."/>
            <person name="Penman D.J."/>
            <person name="Przybylski D."/>
            <person name="Rakotomanga M."/>
            <person name="Renn S.C.P."/>
            <person name="Ribeiro F.J."/>
            <person name="Ron M."/>
            <person name="Salzburger W."/>
            <person name="Sanchez-Pulido L."/>
            <person name="Santos M.E."/>
            <person name="Searle S."/>
            <person name="Sharpe T."/>
            <person name="Swofford R."/>
            <person name="Tan F.J."/>
            <person name="Williams L."/>
            <person name="Young S."/>
            <person name="Yin S."/>
            <person name="Okada N."/>
            <person name="Kocher T.D."/>
            <person name="Miska E.A."/>
            <person name="Lander E.S."/>
            <person name="Venkatesh B."/>
            <person name="Fernald R.D."/>
            <person name="Meyer A."/>
            <person name="Ponting C.P."/>
            <person name="Streelman J.T."/>
            <person name="Lindblad-Toh K."/>
            <person name="Seehausen O."/>
            <person name="Di Palma F."/>
        </authorList>
    </citation>
    <scope>NUCLEOTIDE SEQUENCE</scope>
</reference>
<name>A0A3P9D597_9CICH</name>
<feature type="disulfide bond" evidence="6">
    <location>
        <begin position="356"/>
        <end position="383"/>
    </location>
</feature>
<organism evidence="9 10">
    <name type="scientific">Maylandia zebra</name>
    <name type="common">zebra mbuna</name>
    <dbReference type="NCBI Taxonomy" id="106582"/>
    <lineage>
        <taxon>Eukaryota</taxon>
        <taxon>Metazoa</taxon>
        <taxon>Chordata</taxon>
        <taxon>Craniata</taxon>
        <taxon>Vertebrata</taxon>
        <taxon>Euteleostomi</taxon>
        <taxon>Actinopterygii</taxon>
        <taxon>Neopterygii</taxon>
        <taxon>Teleostei</taxon>
        <taxon>Neoteleostei</taxon>
        <taxon>Acanthomorphata</taxon>
        <taxon>Ovalentaria</taxon>
        <taxon>Cichlomorphae</taxon>
        <taxon>Cichliformes</taxon>
        <taxon>Cichlidae</taxon>
        <taxon>African cichlids</taxon>
        <taxon>Pseudocrenilabrinae</taxon>
        <taxon>Haplochromini</taxon>
        <taxon>Maylandia</taxon>
        <taxon>Maylandia zebra complex</taxon>
    </lineage>
</organism>
<dbReference type="PROSITE" id="PS50923">
    <property type="entry name" value="SUSHI"/>
    <property type="match status" value="7"/>
</dbReference>
<reference evidence="9" key="2">
    <citation type="submission" date="2025-08" db="UniProtKB">
        <authorList>
            <consortium name="Ensembl"/>
        </authorList>
    </citation>
    <scope>IDENTIFICATION</scope>
</reference>
<reference evidence="9" key="3">
    <citation type="submission" date="2025-09" db="UniProtKB">
        <authorList>
            <consortium name="Ensembl"/>
        </authorList>
    </citation>
    <scope>IDENTIFICATION</scope>
</reference>
<keyword evidence="2 7" id="KW-0732">Signal</keyword>
<dbReference type="AlphaFoldDB" id="A0A3P9D597"/>
<dbReference type="Pfam" id="PF00084">
    <property type="entry name" value="Sushi"/>
    <property type="match status" value="7"/>
</dbReference>
<feature type="disulfide bond" evidence="6">
    <location>
        <begin position="416"/>
        <end position="443"/>
    </location>
</feature>
<evidence type="ECO:0000256" key="5">
    <source>
        <dbReference type="ARBA" id="ARBA00023180"/>
    </source>
</evidence>
<keyword evidence="5" id="KW-0325">Glycoprotein</keyword>
<feature type="domain" description="Sushi" evidence="8">
    <location>
        <begin position="22"/>
        <end position="84"/>
    </location>
</feature>
<evidence type="ECO:0000256" key="7">
    <source>
        <dbReference type="SAM" id="SignalP"/>
    </source>
</evidence>
<feature type="domain" description="Sushi" evidence="8">
    <location>
        <begin position="85"/>
        <end position="142"/>
    </location>
</feature>
<feature type="chain" id="PRO_5018251382" evidence="7">
    <location>
        <begin position="22"/>
        <end position="450"/>
    </location>
</feature>
<dbReference type="Ensembl" id="ENSMZET00005030780.1">
    <property type="protein sequence ID" value="ENSMZEP00005029840.1"/>
    <property type="gene ID" value="ENSMZEG00005022258.1"/>
</dbReference>
<feature type="domain" description="Sushi" evidence="8">
    <location>
        <begin position="268"/>
        <end position="325"/>
    </location>
</feature>
<evidence type="ECO:0000313" key="9">
    <source>
        <dbReference type="Ensembl" id="ENSMZEP00005029840.1"/>
    </source>
</evidence>
<keyword evidence="1 6" id="KW-0768">Sushi</keyword>
<comment type="caution">
    <text evidence="6">Lacks conserved residue(s) required for the propagation of feature annotation.</text>
</comment>
<keyword evidence="10" id="KW-1185">Reference proteome</keyword>
<dbReference type="SMART" id="SM00032">
    <property type="entry name" value="CCP"/>
    <property type="match status" value="7"/>
</dbReference>
<proteinExistence type="predicted"/>
<dbReference type="FunFam" id="2.10.70.10:FF:000014">
    <property type="entry name" value="Membrane cofactor protein"/>
    <property type="match status" value="2"/>
</dbReference>
<dbReference type="Proteomes" id="UP000265160">
    <property type="component" value="LG20"/>
</dbReference>
<evidence type="ECO:0000256" key="6">
    <source>
        <dbReference type="PROSITE-ProRule" id="PRU00302"/>
    </source>
</evidence>
<feature type="domain" description="Sushi" evidence="8">
    <location>
        <begin position="386"/>
        <end position="445"/>
    </location>
</feature>
<dbReference type="InterPro" id="IPR000436">
    <property type="entry name" value="Sushi_SCR_CCP_dom"/>
</dbReference>
<evidence type="ECO:0000259" key="8">
    <source>
        <dbReference type="PROSITE" id="PS50923"/>
    </source>
</evidence>
<feature type="disulfide bond" evidence="6">
    <location>
        <begin position="238"/>
        <end position="265"/>
    </location>
</feature>
<feature type="domain" description="Sushi" evidence="8">
    <location>
        <begin position="326"/>
        <end position="385"/>
    </location>
</feature>
<feature type="signal peptide" evidence="7">
    <location>
        <begin position="1"/>
        <end position="21"/>
    </location>
</feature>
<feature type="domain" description="Sushi" evidence="8">
    <location>
        <begin position="143"/>
        <end position="202"/>
    </location>
</feature>
<accession>A0A3P9D597</accession>
<feature type="disulfide bond" evidence="6">
    <location>
        <begin position="173"/>
        <end position="200"/>
    </location>
</feature>
<feature type="domain" description="Sushi" evidence="8">
    <location>
        <begin position="205"/>
        <end position="267"/>
    </location>
</feature>
<protein>
    <submittedName>
        <fullName evidence="9">Complement receptor type 2-like</fullName>
    </submittedName>
</protein>
<keyword evidence="3" id="KW-0677">Repeat</keyword>
<dbReference type="PANTHER" id="PTHR46393:SF7">
    <property type="entry name" value="COMPLEMENT C2"/>
    <property type="match status" value="1"/>
</dbReference>
<evidence type="ECO:0000256" key="2">
    <source>
        <dbReference type="ARBA" id="ARBA00022729"/>
    </source>
</evidence>
<sequence length="450" mass="48617">MAITAVLLLSSLGFLAITAQAQNCPRPPKGENMDLKGNDILLTSFPDGTTVTFACNIGYESAGGSPRITCTAGSWSPLGLKCQRKNCFSVEDVQDGQIEYRPGTEFGDTAVLICNIGYMPVGGGELTCGSQGWTGRLPVCEVTQCESPPVVQDGSFSPNKDLYEYNDVIDYTCKKDYTVVGSRQLHCSDDGTFKPEPPKCISTAQNCPRPPKEENMDLKGNDILLTSFPDGTTVTFACNTGYKSAGGSPRITCTAGSWSPLGLKCQRKNCFSVEDVQDGQIEYRPGTEFGDKAVLICNIGYMPVGGGELTCGSQGWMGRLPVCEVTQCESPPVVQDGSFSPNKDLYEYNNVIYYTCKKDYTVVGSRQSYCSDDGTFKPEPPKCIKVECEDPEISFGQLSSGARPPYGYLSTVTLQCNAGYTMIGSATVTCELNGQWSPGLPQCIRKIWIS</sequence>
<keyword evidence="4 6" id="KW-1015">Disulfide bond</keyword>
<evidence type="ECO:0000313" key="10">
    <source>
        <dbReference type="Proteomes" id="UP000265160"/>
    </source>
</evidence>
<dbReference type="GeneTree" id="ENSGT00940000154967"/>
<dbReference type="Gene3D" id="2.10.70.10">
    <property type="entry name" value="Complement Module, domain 1"/>
    <property type="match status" value="7"/>
</dbReference>
<dbReference type="PANTHER" id="PTHR46393">
    <property type="entry name" value="SUSHI DOMAIN-CONTAINING PROTEIN"/>
    <property type="match status" value="1"/>
</dbReference>